<feature type="compositionally biased region" description="Basic and acidic residues" evidence="10">
    <location>
        <begin position="792"/>
        <end position="802"/>
    </location>
</feature>
<keyword evidence="12" id="KW-1185">Reference proteome</keyword>
<dbReference type="GO" id="GO:0005783">
    <property type="term" value="C:endoplasmic reticulum"/>
    <property type="evidence" value="ECO:0007669"/>
    <property type="project" value="TreeGrafter"/>
</dbReference>
<dbReference type="InterPro" id="IPR012341">
    <property type="entry name" value="6hp_glycosidase-like_sf"/>
</dbReference>
<feature type="active site" evidence="6">
    <location>
        <position position="543"/>
    </location>
</feature>
<dbReference type="EMBL" id="JAKWBI020000231">
    <property type="protein sequence ID" value="KAJ2898431.1"/>
    <property type="molecule type" value="Genomic_DNA"/>
</dbReference>
<evidence type="ECO:0000256" key="3">
    <source>
        <dbReference type="ARBA" id="ARBA00007658"/>
    </source>
</evidence>
<feature type="region of interest" description="Disordered" evidence="10">
    <location>
        <begin position="438"/>
        <end position="515"/>
    </location>
</feature>
<evidence type="ECO:0000256" key="5">
    <source>
        <dbReference type="ARBA" id="ARBA00023157"/>
    </source>
</evidence>
<dbReference type="PANTHER" id="PTHR11742">
    <property type="entry name" value="MANNOSYL-OLIGOSACCHARIDE ALPHA-1,2-MANNOSIDASE-RELATED"/>
    <property type="match status" value="1"/>
</dbReference>
<feature type="binding site" evidence="7">
    <location>
        <position position="1036"/>
    </location>
    <ligand>
        <name>Ca(2+)</name>
        <dbReference type="ChEBI" id="CHEBI:29108"/>
    </ligand>
</feature>
<feature type="compositionally biased region" description="Basic and acidic residues" evidence="10">
    <location>
        <begin position="703"/>
        <end position="733"/>
    </location>
</feature>
<keyword evidence="7" id="KW-0106">Calcium</keyword>
<dbReference type="Proteomes" id="UP001201980">
    <property type="component" value="Unassembled WGS sequence"/>
</dbReference>
<evidence type="ECO:0000256" key="8">
    <source>
        <dbReference type="PIRSR" id="PIRSR601382-3"/>
    </source>
</evidence>
<dbReference type="EC" id="3.2.1.-" evidence="9"/>
<feature type="region of interest" description="Disordered" evidence="10">
    <location>
        <begin position="786"/>
        <end position="808"/>
    </location>
</feature>
<dbReference type="Gene3D" id="1.50.10.10">
    <property type="match status" value="3"/>
</dbReference>
<comment type="cofactor">
    <cofactor evidence="1 7">
        <name>Ca(2+)</name>
        <dbReference type="ChEBI" id="CHEBI:29108"/>
    </cofactor>
</comment>
<evidence type="ECO:0000313" key="12">
    <source>
        <dbReference type="Proteomes" id="UP001201980"/>
    </source>
</evidence>
<keyword evidence="5 8" id="KW-1015">Disulfide bond</keyword>
<evidence type="ECO:0000256" key="4">
    <source>
        <dbReference type="ARBA" id="ARBA00022801"/>
    </source>
</evidence>
<dbReference type="AlphaFoldDB" id="A0AAD5RLZ5"/>
<dbReference type="GO" id="GO:0016020">
    <property type="term" value="C:membrane"/>
    <property type="evidence" value="ECO:0007669"/>
    <property type="project" value="InterPro"/>
</dbReference>
<evidence type="ECO:0000256" key="9">
    <source>
        <dbReference type="RuleBase" id="RU361193"/>
    </source>
</evidence>
<comment type="caution">
    <text evidence="11">The sequence shown here is derived from an EMBL/GenBank/DDBJ whole genome shotgun (WGS) entry which is preliminary data.</text>
</comment>
<evidence type="ECO:0000256" key="1">
    <source>
        <dbReference type="ARBA" id="ARBA00001913"/>
    </source>
</evidence>
<comment type="pathway">
    <text evidence="2">Protein modification; protein glycosylation.</text>
</comment>
<protein>
    <recommendedName>
        <fullName evidence="9">alpha-1,2-Mannosidase</fullName>
        <ecNumber evidence="9">3.2.1.-</ecNumber>
    </recommendedName>
</protein>
<organism evidence="11 12">
    <name type="scientific">Zalerion maritima</name>
    <dbReference type="NCBI Taxonomy" id="339359"/>
    <lineage>
        <taxon>Eukaryota</taxon>
        <taxon>Fungi</taxon>
        <taxon>Dikarya</taxon>
        <taxon>Ascomycota</taxon>
        <taxon>Pezizomycotina</taxon>
        <taxon>Sordariomycetes</taxon>
        <taxon>Lulworthiomycetidae</taxon>
        <taxon>Lulworthiales</taxon>
        <taxon>Lulworthiaceae</taxon>
        <taxon>Zalerion</taxon>
    </lineage>
</organism>
<proteinExistence type="inferred from homology"/>
<feature type="region of interest" description="Disordered" evidence="10">
    <location>
        <begin position="703"/>
        <end position="744"/>
    </location>
</feature>
<evidence type="ECO:0000256" key="6">
    <source>
        <dbReference type="PIRSR" id="PIRSR601382-1"/>
    </source>
</evidence>
<feature type="region of interest" description="Disordered" evidence="10">
    <location>
        <begin position="140"/>
        <end position="166"/>
    </location>
</feature>
<evidence type="ECO:0000256" key="2">
    <source>
        <dbReference type="ARBA" id="ARBA00004922"/>
    </source>
</evidence>
<gene>
    <name evidence="11" type="ORF">MKZ38_003938</name>
</gene>
<evidence type="ECO:0000256" key="7">
    <source>
        <dbReference type="PIRSR" id="PIRSR601382-2"/>
    </source>
</evidence>
<dbReference type="InterPro" id="IPR036026">
    <property type="entry name" value="Seven-hairpin_glycosidases"/>
</dbReference>
<keyword evidence="4 9" id="KW-0378">Hydrolase</keyword>
<dbReference type="Pfam" id="PF01532">
    <property type="entry name" value="Glyco_hydro_47"/>
    <property type="match status" value="1"/>
</dbReference>
<reference evidence="11" key="1">
    <citation type="submission" date="2022-07" db="EMBL/GenBank/DDBJ databases">
        <title>Draft genome sequence of Zalerion maritima ATCC 34329, a (micro)plastics degrading marine fungus.</title>
        <authorList>
            <person name="Paco A."/>
            <person name="Goncalves M.F.M."/>
            <person name="Rocha-Santos T.A.P."/>
            <person name="Alves A."/>
        </authorList>
    </citation>
    <scope>NUCLEOTIDE SEQUENCE</scope>
    <source>
        <strain evidence="11">ATCC 34329</strain>
    </source>
</reference>
<feature type="active site" description="Proton donor" evidence="6">
    <location>
        <position position="303"/>
    </location>
</feature>
<dbReference type="GO" id="GO:0004571">
    <property type="term" value="F:mannosyl-oligosaccharide 1,2-alpha-mannosidase activity"/>
    <property type="evidence" value="ECO:0007669"/>
    <property type="project" value="InterPro"/>
</dbReference>
<feature type="compositionally biased region" description="Basic and acidic residues" evidence="10">
    <location>
        <begin position="73"/>
        <end position="95"/>
    </location>
</feature>
<keyword evidence="9" id="KW-0326">Glycosidase</keyword>
<evidence type="ECO:0000256" key="10">
    <source>
        <dbReference type="SAM" id="MobiDB-lite"/>
    </source>
</evidence>
<feature type="active site" description="Proton donor" evidence="6">
    <location>
        <position position="658"/>
    </location>
</feature>
<comment type="similarity">
    <text evidence="3 9">Belongs to the glycosyl hydrolase 47 family.</text>
</comment>
<evidence type="ECO:0000313" key="11">
    <source>
        <dbReference type="EMBL" id="KAJ2898431.1"/>
    </source>
</evidence>
<feature type="active site" evidence="6">
    <location>
        <position position="950"/>
    </location>
</feature>
<feature type="region of interest" description="Disordered" evidence="10">
    <location>
        <begin position="38"/>
        <end position="108"/>
    </location>
</feature>
<dbReference type="GO" id="GO:0036503">
    <property type="term" value="P:ERAD pathway"/>
    <property type="evidence" value="ECO:0007669"/>
    <property type="project" value="UniProtKB-ARBA"/>
</dbReference>
<keyword evidence="7" id="KW-0479">Metal-binding</keyword>
<feature type="compositionally biased region" description="Basic and acidic residues" evidence="10">
    <location>
        <begin position="50"/>
        <end position="66"/>
    </location>
</feature>
<dbReference type="SUPFAM" id="SSF48225">
    <property type="entry name" value="Seven-hairpin glycosidases"/>
    <property type="match status" value="1"/>
</dbReference>
<dbReference type="InterPro" id="IPR050749">
    <property type="entry name" value="Glycosyl_Hydrolase_47"/>
</dbReference>
<dbReference type="PRINTS" id="PR00747">
    <property type="entry name" value="GLYHDRLASE47"/>
</dbReference>
<dbReference type="PANTHER" id="PTHR11742:SF103">
    <property type="entry name" value="ENDOPLASMIC RETICULUM MANNOSIDASE MNL2-RELATED"/>
    <property type="match status" value="1"/>
</dbReference>
<sequence>MMRFRRYRVFAALSFVIIFLLYKSSRPVSWDLDWKDTPSPGGEFANKNPEWNRDPEGYRNKLDIDVKGNGGSEEEKPLENVDADKTEDVTEEKPSKVVAETSSSDEAPTLSLEAEVEHTAAVIEEEITLSIVDPASTKTEIPTIPKVKPGGQHEAQSPAGGKQLSPLPTPVHWTPLPEKFPLSPDEVITLPTAASEPIPQIQSNFGEEDAESKSIREERLAKVKVEMQHAWDGYTKYAWGHDELTPVSLMSKDPFCGWAATLVDSLDTLWMMGMKQEFDNAVKAVGKIDFTYSPYRPEIPVFETTIRYLGGLVGAYDISGGVSTNKDYGILLDKAGELADILMGIFDTPNRMPILYYDYRPEFASKPKLASTRAGVAELGSLLMEFTRLAQLSGKQKYYDAVARVTNALDDLGKRGTSFPGLFPEVLDISGCNRTVEPQEETKEEYDQVIPGLNPSLSKDHESEDAGDSPTDVNGAARDEHEQVDGKVEESDTTTPQPNQKVKRGPTGSSRNALPFSIEDCRPQPVVSANFGSDSYSIGGSQDSTYEYFPKEWLLLGAKEPQYKALAIDALEATKNHLLFRPMTLDDRDILFAAKIILRKGGDPDYLFESSHLACFVGGMFGMSGKLFENEEYVDLGKRLTDGCVWAYESFPSGIMPENSRVVPCKDPYDCPWNETIWHDWIDPMGEAKDKQQKQYDERQALRMEEEKAEAETAKTRTAGDDEAEKRRKDKTAQRQADQFAGAVEAEAARQAKLLSKGSLDDAATKVSIPDEDIAKDVEKIVSGTAANSKQVVEEQNNKGSDDHDDPVEAVVDVENEKSSREGKLLGRRDIPSDAIDTAEVHAHDVTAVGDSNEMAVTDSLAPDSKTEDEDEDSTPAPKTKEEAEALAANPPPIKEASTKAQQPVGPYDPEHDPHRPLNHKEFVAKRIKDERLQPGFVSIPGKNYILRPEAIESVWYMYRITGDKIWQDKGWRMFESIMKATKTEGGHSAIADVTSKISPQNDSMESFWLAETLKYFYLLFAEPDLISLDDWVLNTEAHAFRRPHA</sequence>
<feature type="disulfide bond" evidence="8">
    <location>
        <begin position="615"/>
        <end position="644"/>
    </location>
</feature>
<dbReference type="GO" id="GO:0005509">
    <property type="term" value="F:calcium ion binding"/>
    <property type="evidence" value="ECO:0007669"/>
    <property type="project" value="InterPro"/>
</dbReference>
<dbReference type="InterPro" id="IPR001382">
    <property type="entry name" value="Glyco_hydro_47"/>
</dbReference>
<feature type="region of interest" description="Disordered" evidence="10">
    <location>
        <begin position="846"/>
        <end position="917"/>
    </location>
</feature>
<accession>A0AAD5RLZ5</accession>
<name>A0AAD5RLZ5_9PEZI</name>
<dbReference type="GO" id="GO:0005975">
    <property type="term" value="P:carbohydrate metabolic process"/>
    <property type="evidence" value="ECO:0007669"/>
    <property type="project" value="InterPro"/>
</dbReference>
<feature type="compositionally biased region" description="Basic and acidic residues" evidence="10">
    <location>
        <begin position="477"/>
        <end position="490"/>
    </location>
</feature>